<evidence type="ECO:0000313" key="3">
    <source>
        <dbReference type="Proteomes" id="UP000324101"/>
    </source>
</evidence>
<dbReference type="InterPro" id="IPR014922">
    <property type="entry name" value="YdhG-like"/>
</dbReference>
<reference evidence="2 3" key="1">
    <citation type="submission" date="2018-05" db="EMBL/GenBank/DDBJ databases">
        <title>Streptomyces venezuelae.</title>
        <authorList>
            <person name="Kim W."/>
            <person name="Lee N."/>
            <person name="Cho B.-K."/>
        </authorList>
    </citation>
    <scope>NUCLEOTIDE SEQUENCE [LARGE SCALE GENOMIC DNA]</scope>
    <source>
        <strain evidence="2 3">ATCC 21018</strain>
    </source>
</reference>
<dbReference type="Gene3D" id="3.90.1150.200">
    <property type="match status" value="1"/>
</dbReference>
<dbReference type="OrthoDB" id="9813231at2"/>
<protein>
    <submittedName>
        <fullName evidence="2">DUF1801 domain-containing protein</fullName>
    </submittedName>
</protein>
<dbReference type="SUPFAM" id="SSF159888">
    <property type="entry name" value="YdhG-like"/>
    <property type="match status" value="1"/>
</dbReference>
<evidence type="ECO:0000313" key="2">
    <source>
        <dbReference type="EMBL" id="QES55227.1"/>
    </source>
</evidence>
<proteinExistence type="predicted"/>
<dbReference type="EMBL" id="CP029189">
    <property type="protein sequence ID" value="QES55227.1"/>
    <property type="molecule type" value="Genomic_DNA"/>
</dbReference>
<sequence length="118" mass="13236">MDVTTYLAAVPEARREALVRLRALCLEELTGFEEGIAYGMPVYVRAGGTEGEIAWANQKQYISFYLLRTDVRDAFADRLAPHDMGKACLRFRNPAKVDFDLLRDLLRATARAGHGEVC</sequence>
<gene>
    <name evidence="2" type="ORF">DEJ51_14360</name>
</gene>
<feature type="domain" description="YdhG-like" evidence="1">
    <location>
        <begin position="14"/>
        <end position="108"/>
    </location>
</feature>
<organism evidence="2 3">
    <name type="scientific">Streptomyces venezuelae</name>
    <dbReference type="NCBI Taxonomy" id="54571"/>
    <lineage>
        <taxon>Bacteria</taxon>
        <taxon>Bacillati</taxon>
        <taxon>Actinomycetota</taxon>
        <taxon>Actinomycetes</taxon>
        <taxon>Kitasatosporales</taxon>
        <taxon>Streptomycetaceae</taxon>
        <taxon>Streptomyces</taxon>
    </lineage>
</organism>
<dbReference type="RefSeq" id="WP_150257943.1">
    <property type="nucleotide sequence ID" value="NZ_CP029189.1"/>
</dbReference>
<dbReference type="AlphaFoldDB" id="A0A5P2DLS5"/>
<dbReference type="Proteomes" id="UP000324101">
    <property type="component" value="Chromosome"/>
</dbReference>
<dbReference type="Pfam" id="PF08818">
    <property type="entry name" value="DUF1801"/>
    <property type="match status" value="1"/>
</dbReference>
<evidence type="ECO:0000259" key="1">
    <source>
        <dbReference type="Pfam" id="PF08818"/>
    </source>
</evidence>
<accession>A0A5P2DLS5</accession>
<name>A0A5P2DLS5_STRVZ</name>